<protein>
    <submittedName>
        <fullName evidence="2">CGNR zinc finger domain-containing protein</fullName>
    </submittedName>
</protein>
<sequence>MNPYDALEVLADFCNTRDQRMRYENDPGLDHLLTREQLQQWLHQHELLAEAAQVGDEELHLARELRRGLRMAIDPRADWQAEAAASLNEVASRCPIGIYFDPAVQGSLHAAGTDARQAIGKLLLLVLQVQQAGYWDRLKMCAASDCLWVFIDRSRPGSGKWCSMQACGNRAKKRTFRQRQKAGKEEIPE</sequence>
<evidence type="ECO:0000313" key="3">
    <source>
        <dbReference type="EMBL" id="QUO42161.1"/>
    </source>
</evidence>
<dbReference type="RefSeq" id="WP_198828608.1">
    <property type="nucleotide sequence ID" value="NZ_CP066308.1"/>
</dbReference>
<reference evidence="3" key="2">
    <citation type="submission" date="2021-04" db="EMBL/GenBank/DDBJ databases">
        <title>Brevibacillus composti FJAT-54423, complete genome.</title>
        <authorList>
            <person name="Tang R."/>
        </authorList>
    </citation>
    <scope>NUCLEOTIDE SEQUENCE</scope>
    <source>
        <strain evidence="3">FJAT-54424</strain>
    </source>
</reference>
<dbReference type="AlphaFoldDB" id="A0A7T5JPG9"/>
<proteinExistence type="predicted"/>
<evidence type="ECO:0000313" key="4">
    <source>
        <dbReference type="Proteomes" id="UP000595847"/>
    </source>
</evidence>
<evidence type="ECO:0000313" key="5">
    <source>
        <dbReference type="Proteomes" id="UP000677234"/>
    </source>
</evidence>
<dbReference type="PANTHER" id="PTHR35525:SF3">
    <property type="entry name" value="BLL6575 PROTEIN"/>
    <property type="match status" value="1"/>
</dbReference>
<dbReference type="Gene3D" id="1.10.3300.10">
    <property type="entry name" value="Jann2411-like domain"/>
    <property type="match status" value="1"/>
</dbReference>
<name>A0A7T5JPG9_9BACL</name>
<dbReference type="Pfam" id="PF07336">
    <property type="entry name" value="ABATE"/>
    <property type="match status" value="1"/>
</dbReference>
<dbReference type="SUPFAM" id="SSF160904">
    <property type="entry name" value="Jann2411-like"/>
    <property type="match status" value="1"/>
</dbReference>
<dbReference type="KEGG" id="bcop:JD108_03790"/>
<dbReference type="InterPro" id="IPR010852">
    <property type="entry name" value="ABATE"/>
</dbReference>
<gene>
    <name evidence="2" type="ORF">JD108_03790</name>
    <name evidence="3" type="ORF">KDJ56_03795</name>
</gene>
<dbReference type="Pfam" id="PF11706">
    <property type="entry name" value="zf-CGNR"/>
    <property type="match status" value="1"/>
</dbReference>
<evidence type="ECO:0000259" key="1">
    <source>
        <dbReference type="Pfam" id="PF11706"/>
    </source>
</evidence>
<dbReference type="EMBL" id="CP073708">
    <property type="protein sequence ID" value="QUO42161.1"/>
    <property type="molecule type" value="Genomic_DNA"/>
</dbReference>
<feature type="domain" description="Zinc finger CGNR" evidence="1">
    <location>
        <begin position="137"/>
        <end position="180"/>
    </location>
</feature>
<keyword evidence="5" id="KW-1185">Reference proteome</keyword>
<dbReference type="Proteomes" id="UP000595847">
    <property type="component" value="Chromosome"/>
</dbReference>
<dbReference type="EMBL" id="CP066308">
    <property type="protein sequence ID" value="QQE75075.1"/>
    <property type="molecule type" value="Genomic_DNA"/>
</dbReference>
<dbReference type="PANTHER" id="PTHR35525">
    <property type="entry name" value="BLL6575 PROTEIN"/>
    <property type="match status" value="1"/>
</dbReference>
<dbReference type="InterPro" id="IPR021005">
    <property type="entry name" value="Znf_CGNR"/>
</dbReference>
<evidence type="ECO:0000313" key="2">
    <source>
        <dbReference type="EMBL" id="QQE75075.1"/>
    </source>
</evidence>
<organism evidence="2 4">
    <name type="scientific">Brevibacillus composti</name>
    <dbReference type="NCBI Taxonomy" id="2796470"/>
    <lineage>
        <taxon>Bacteria</taxon>
        <taxon>Bacillati</taxon>
        <taxon>Bacillota</taxon>
        <taxon>Bacilli</taxon>
        <taxon>Bacillales</taxon>
        <taxon>Paenibacillaceae</taxon>
        <taxon>Brevibacillus</taxon>
    </lineage>
</organism>
<dbReference type="InterPro" id="IPR023286">
    <property type="entry name" value="ABATE_dom_sf"/>
</dbReference>
<reference evidence="2 4" key="1">
    <citation type="submission" date="2020-12" db="EMBL/GenBank/DDBJ databases">
        <title>strain FJAT-54423T represents a novel species of the genus Brevibacillus.</title>
        <authorList>
            <person name="Tang R."/>
        </authorList>
    </citation>
    <scope>NUCLEOTIDE SEQUENCE [LARGE SCALE GENOMIC DNA]</scope>
    <source>
        <strain evidence="2 4">FJAT-54423</strain>
    </source>
</reference>
<accession>A0A7T5JPG9</accession>
<dbReference type="Proteomes" id="UP000677234">
    <property type="component" value="Chromosome"/>
</dbReference>